<feature type="domain" description="FAD-dependent oxidoreductase 2 FAD-binding" evidence="12">
    <location>
        <begin position="7"/>
        <end position="377"/>
    </location>
</feature>
<evidence type="ECO:0000256" key="1">
    <source>
        <dbReference type="ARBA" id="ARBA00001974"/>
    </source>
</evidence>
<evidence type="ECO:0000256" key="4">
    <source>
        <dbReference type="ARBA" id="ARBA00012173"/>
    </source>
</evidence>
<comment type="cofactor">
    <cofactor evidence="1 11">
        <name>FAD</name>
        <dbReference type="ChEBI" id="CHEBI:57692"/>
    </cofactor>
</comment>
<comment type="function">
    <text evidence="11">Catalyzes the oxidation of L-aspartate to iminoaspartate.</text>
</comment>
<dbReference type="InterPro" id="IPR027477">
    <property type="entry name" value="Succ_DH/fumarate_Rdtase_cat_sf"/>
</dbReference>
<dbReference type="SUPFAM" id="SSF46977">
    <property type="entry name" value="Succinate dehydrogenase/fumarate reductase flavoprotein C-terminal domain"/>
    <property type="match status" value="1"/>
</dbReference>
<evidence type="ECO:0000256" key="11">
    <source>
        <dbReference type="RuleBase" id="RU362049"/>
    </source>
</evidence>
<comment type="pathway">
    <text evidence="2 11">Cofactor biosynthesis; NAD(+) biosynthesis; iminoaspartate from L-aspartate (oxidase route): step 1/1.</text>
</comment>
<keyword evidence="7 11" id="KW-0274">FAD</keyword>
<proteinExistence type="inferred from homology"/>
<comment type="similarity">
    <text evidence="3 11">Belongs to the FAD-dependent oxidoreductase 2 family. NadB subfamily.</text>
</comment>
<dbReference type="InterPro" id="IPR036188">
    <property type="entry name" value="FAD/NAD-bd_sf"/>
</dbReference>
<dbReference type="Gene3D" id="3.50.50.60">
    <property type="entry name" value="FAD/NAD(P)-binding domain"/>
    <property type="match status" value="1"/>
</dbReference>
<dbReference type="OrthoDB" id="9806724at2"/>
<evidence type="ECO:0000256" key="7">
    <source>
        <dbReference type="ARBA" id="ARBA00022827"/>
    </source>
</evidence>
<evidence type="ECO:0000256" key="6">
    <source>
        <dbReference type="ARBA" id="ARBA00022642"/>
    </source>
</evidence>
<accession>A0A1Y1CI83</accession>
<comment type="catalytic activity">
    <reaction evidence="9">
        <text>L-aspartate + O2 = iminosuccinate + H2O2</text>
        <dbReference type="Rhea" id="RHEA:25876"/>
        <dbReference type="ChEBI" id="CHEBI:15379"/>
        <dbReference type="ChEBI" id="CHEBI:16240"/>
        <dbReference type="ChEBI" id="CHEBI:29991"/>
        <dbReference type="ChEBI" id="CHEBI:77875"/>
        <dbReference type="EC" id="1.4.3.16"/>
    </reaction>
    <physiologicalReaction direction="left-to-right" evidence="9">
        <dbReference type="Rhea" id="RHEA:25877"/>
    </physiologicalReaction>
</comment>
<evidence type="ECO:0000256" key="5">
    <source>
        <dbReference type="ARBA" id="ARBA00022630"/>
    </source>
</evidence>
<dbReference type="SUPFAM" id="SSF56425">
    <property type="entry name" value="Succinate dehydrogenase/fumarate reductase flavoprotein, catalytic domain"/>
    <property type="match status" value="1"/>
</dbReference>
<dbReference type="InterPro" id="IPR037099">
    <property type="entry name" value="Fum_R/Succ_DH_flav-like_C_sf"/>
</dbReference>
<evidence type="ECO:0000256" key="9">
    <source>
        <dbReference type="ARBA" id="ARBA00048305"/>
    </source>
</evidence>
<protein>
    <recommendedName>
        <fullName evidence="4 10">L-aspartate oxidase</fullName>
        <ecNumber evidence="4 10">1.4.3.16</ecNumber>
    </recommendedName>
</protein>
<name>A0A1Y1CI83_9BACT</name>
<dbReference type="SUPFAM" id="SSF51905">
    <property type="entry name" value="FAD/NAD(P)-binding domain"/>
    <property type="match status" value="1"/>
</dbReference>
<dbReference type="NCBIfam" id="TIGR00551">
    <property type="entry name" value="nadB"/>
    <property type="match status" value="1"/>
</dbReference>
<organism evidence="14 15">
    <name type="scientific">Labilibaculum antarcticum</name>
    <dbReference type="NCBI Taxonomy" id="1717717"/>
    <lineage>
        <taxon>Bacteria</taxon>
        <taxon>Pseudomonadati</taxon>
        <taxon>Bacteroidota</taxon>
        <taxon>Bacteroidia</taxon>
        <taxon>Marinilabiliales</taxon>
        <taxon>Marinifilaceae</taxon>
        <taxon>Labilibaculum</taxon>
    </lineage>
</organism>
<dbReference type="PRINTS" id="PR00368">
    <property type="entry name" value="FADPNR"/>
</dbReference>
<dbReference type="InterPro" id="IPR015939">
    <property type="entry name" value="Fum_Rdtase/Succ_DH_flav-like_C"/>
</dbReference>
<dbReference type="GO" id="GO:0008734">
    <property type="term" value="F:L-aspartate oxidase activity"/>
    <property type="evidence" value="ECO:0007669"/>
    <property type="project" value="UniProtKB-UniRule"/>
</dbReference>
<evidence type="ECO:0000259" key="12">
    <source>
        <dbReference type="Pfam" id="PF00890"/>
    </source>
</evidence>
<evidence type="ECO:0000256" key="3">
    <source>
        <dbReference type="ARBA" id="ARBA00008562"/>
    </source>
</evidence>
<reference evidence="15" key="2">
    <citation type="journal article" date="2020" name="Antonie Van Leeuwenhoek">
        <title>Labilibaculum antarcticum sp. nov., a novel facultative anaerobic, psychrotorelant bacterium isolated from marine sediment of Antarctica.</title>
        <authorList>
            <person name="Watanabe M."/>
            <person name="Kojima H."/>
            <person name="Fukui M."/>
        </authorList>
    </citation>
    <scope>NUCLEOTIDE SEQUENCE [LARGE SCALE GENOMIC DNA]</scope>
    <source>
        <strain evidence="15">SPP2</strain>
    </source>
</reference>
<keyword evidence="6 11" id="KW-0662">Pyridine nucleotide biosynthesis</keyword>
<dbReference type="GO" id="GO:0005737">
    <property type="term" value="C:cytoplasm"/>
    <property type="evidence" value="ECO:0007669"/>
    <property type="project" value="UniProtKB-SubCell"/>
</dbReference>
<evidence type="ECO:0000256" key="8">
    <source>
        <dbReference type="ARBA" id="ARBA00023002"/>
    </source>
</evidence>
<dbReference type="EC" id="1.4.3.16" evidence="4 10"/>
<evidence type="ECO:0000256" key="2">
    <source>
        <dbReference type="ARBA" id="ARBA00004950"/>
    </source>
</evidence>
<dbReference type="GO" id="GO:0034628">
    <property type="term" value="P:'de novo' NAD+ biosynthetic process from L-aspartate"/>
    <property type="evidence" value="ECO:0007669"/>
    <property type="project" value="TreeGrafter"/>
</dbReference>
<dbReference type="PANTHER" id="PTHR42716">
    <property type="entry name" value="L-ASPARTATE OXIDASE"/>
    <property type="match status" value="1"/>
</dbReference>
<evidence type="ECO:0000256" key="10">
    <source>
        <dbReference type="NCBIfam" id="TIGR00551"/>
    </source>
</evidence>
<gene>
    <name evidence="14" type="ORF">ALGA_0611</name>
</gene>
<dbReference type="UniPathway" id="UPA00253">
    <property type="reaction ID" value="UER00326"/>
</dbReference>
<dbReference type="Pfam" id="PF02910">
    <property type="entry name" value="Succ_DH_flav_C"/>
    <property type="match status" value="1"/>
</dbReference>
<dbReference type="PANTHER" id="PTHR42716:SF2">
    <property type="entry name" value="L-ASPARTATE OXIDASE, CHLOROPLASTIC"/>
    <property type="match status" value="1"/>
</dbReference>
<dbReference type="AlphaFoldDB" id="A0A1Y1CI83"/>
<evidence type="ECO:0000313" key="15">
    <source>
        <dbReference type="Proteomes" id="UP000218267"/>
    </source>
</evidence>
<keyword evidence="5 11" id="KW-0285">Flavoprotein</keyword>
<sequence length="527" mass="58823">MLHKQFDYLVIGSGLAGLYSAYYASRFGKVAILTKSKLDVSNSYYAQGGIAAVTDPEDFPQYHLEDTLTAGRGLCDYIPVEILVNEGPDRIQDLIELGMQFDKENGQLALGLEGGHHRRRVLHAGGDSTGKETTLFLIDKVLNNDNIEVFENQMVFELLIEDQICAGAKSYNIINNTNLLIEAKNTILASGGASAVYKRTTNPHTTVGDGINLAYKAGAEMADMEFIQFHPSSFYSEEGYTFLISEAVRGEGAYLLNSKGERFMLAIHPLAELAPRDIVARAIFDQMKQSQSNYVILSLKHLDKNKIKNRFPSINKNCEKSGVDMSQEIRIAPAAHYMVGGIKTKLNGETNISRLYACGEVASSGVMGANRLASNSLLECLVFGKRAIDHAEASSSVKKIFSLNKNEMHVNLKLEQLFLNHSNEIANEMNLKAGIVRNQKELTEISSLIESIENSFPFEPYEYYSVRLQNLIRVCKLLTTAALSRKESRGGHYREDYQKEEAKFLTHSIQQINKEIHYIPVDHRSQD</sequence>
<reference evidence="14 15" key="1">
    <citation type="journal article" date="2018" name="Mar. Genomics">
        <title>Complete genome sequence of Marinifilaceae bacterium strain SPP2, isolated from the Antarctic marine sediment.</title>
        <authorList>
            <person name="Watanabe M."/>
            <person name="Kojima H."/>
            <person name="Fukui M."/>
        </authorList>
    </citation>
    <scope>NUCLEOTIDE SEQUENCE [LARGE SCALE GENOMIC DNA]</scope>
    <source>
        <strain evidence="14 15">SPP2</strain>
    </source>
</reference>
<evidence type="ECO:0000313" key="14">
    <source>
        <dbReference type="EMBL" id="BAX79001.1"/>
    </source>
</evidence>
<dbReference type="FunFam" id="3.90.700.10:FF:000002">
    <property type="entry name" value="L-aspartate oxidase"/>
    <property type="match status" value="1"/>
</dbReference>
<dbReference type="InterPro" id="IPR003953">
    <property type="entry name" value="FAD-dep_OxRdtase_2_FAD-bd"/>
</dbReference>
<dbReference type="InterPro" id="IPR005288">
    <property type="entry name" value="NadB"/>
</dbReference>
<dbReference type="Proteomes" id="UP000218267">
    <property type="component" value="Chromosome"/>
</dbReference>
<dbReference type="EMBL" id="AP018042">
    <property type="protein sequence ID" value="BAX79001.1"/>
    <property type="molecule type" value="Genomic_DNA"/>
</dbReference>
<comment type="subcellular location">
    <subcellularLocation>
        <location evidence="11">Cytoplasm</location>
    </subcellularLocation>
</comment>
<keyword evidence="15" id="KW-1185">Reference proteome</keyword>
<dbReference type="RefSeq" id="WP_096427906.1">
    <property type="nucleotide sequence ID" value="NZ_AP018042.1"/>
</dbReference>
<keyword evidence="8 11" id="KW-0560">Oxidoreductase</keyword>
<feature type="domain" description="Fumarate reductase/succinate dehydrogenase flavoprotein-like C-terminal" evidence="13">
    <location>
        <begin position="424"/>
        <end position="523"/>
    </location>
</feature>
<dbReference type="Gene3D" id="3.90.700.10">
    <property type="entry name" value="Succinate dehydrogenase/fumarate reductase flavoprotein, catalytic domain"/>
    <property type="match status" value="1"/>
</dbReference>
<dbReference type="Pfam" id="PF00890">
    <property type="entry name" value="FAD_binding_2"/>
    <property type="match status" value="1"/>
</dbReference>
<dbReference type="Gene3D" id="1.20.58.100">
    <property type="entry name" value="Fumarate reductase/succinate dehydrogenase flavoprotein-like, C-terminal domain"/>
    <property type="match status" value="1"/>
</dbReference>
<dbReference type="KEGG" id="mbas:ALGA_0611"/>
<evidence type="ECO:0000259" key="13">
    <source>
        <dbReference type="Pfam" id="PF02910"/>
    </source>
</evidence>